<protein>
    <submittedName>
        <fullName evidence="2">Uncharacterized protein</fullName>
    </submittedName>
</protein>
<evidence type="ECO:0000256" key="1">
    <source>
        <dbReference type="SAM" id="MobiDB-lite"/>
    </source>
</evidence>
<evidence type="ECO:0000313" key="2">
    <source>
        <dbReference type="EMBL" id="MPL88765.1"/>
    </source>
</evidence>
<reference evidence="2" key="1">
    <citation type="submission" date="2019-08" db="EMBL/GenBank/DDBJ databases">
        <authorList>
            <person name="Kucharzyk K."/>
            <person name="Murdoch R.W."/>
            <person name="Higgins S."/>
            <person name="Loffler F."/>
        </authorList>
    </citation>
    <scope>NUCLEOTIDE SEQUENCE</scope>
</reference>
<organism evidence="2">
    <name type="scientific">bioreactor metagenome</name>
    <dbReference type="NCBI Taxonomy" id="1076179"/>
    <lineage>
        <taxon>unclassified sequences</taxon>
        <taxon>metagenomes</taxon>
        <taxon>ecological metagenomes</taxon>
    </lineage>
</organism>
<sequence>MQQARLVGAQAAPRGGAVARAGFRIEFGEEGADLGLHRGLHRAHHLRSGQEALAGNAVGEDDVVAVEEQVHILDGAALDHLHGAAIDQVLRRDQHLGFAEQQFGRRIAHQHPVLRRDQQWPRRAMGPGLEPDRGEAAFGRHRAPPDPAQRLRPGVLGQHQIARHQRLDRARPRGGGNAAAGDEAGHDMQGDKAHVRVPVGTRHLVGEVDGFLLGVGMDRQRAVGIQRHALARGELHGVARLHRNAVDLGDRQRARGAVHVVAEHVDRLVAPRFDRRLVIDGDQHCLDRIPRDQQVRIVIRIARVGDADADRIQRADVHREGQRHRHGEAVHLGVVGVVGVRDVEVLVVGAVDIVDRGGRGREVHLDRRAVHPHADHVVVDRVHVFRVFVRGEGEADRHQIAGRHEVDVKPGGVIGAGAGKRVEACIVVDAGGVGRGIGRGVRVRREPAATVGEIRGIAGRQDYPGVGRRRLGRDRIALGVDRRGVLRAGIGGIDHRHAVAKDRLRHLHCSGGGVVAQLCRSCHAVPANVGGSANAAPETCVRPWCRAVSASVSWGRFGPARCPASGHNYCAQPKPDSRHEKTFFFQGARGGAPGVCGATVPPRLCSHPAGAKPDAP</sequence>
<dbReference type="EMBL" id="VSSQ01000264">
    <property type="protein sequence ID" value="MPL88765.1"/>
    <property type="molecule type" value="Genomic_DNA"/>
</dbReference>
<proteinExistence type="predicted"/>
<dbReference type="AlphaFoldDB" id="A0A644VCC3"/>
<accession>A0A644VCC3</accession>
<gene>
    <name evidence="2" type="ORF">SDC9_34792</name>
</gene>
<feature type="region of interest" description="Disordered" evidence="1">
    <location>
        <begin position="164"/>
        <end position="191"/>
    </location>
</feature>
<name>A0A644VCC3_9ZZZZ</name>
<comment type="caution">
    <text evidence="2">The sequence shown here is derived from an EMBL/GenBank/DDBJ whole genome shotgun (WGS) entry which is preliminary data.</text>
</comment>